<proteinExistence type="predicted"/>
<reference evidence="4 6" key="1">
    <citation type="submission" date="2015-03" db="EMBL/GenBank/DDBJ databases">
        <authorList>
            <person name="Lepp D."/>
            <person name="Hassan Y.I."/>
            <person name="Li X.-Z."/>
            <person name="Zhou T."/>
        </authorList>
    </citation>
    <scope>NUCLEOTIDE SEQUENCE [LARGE SCALE GENOMIC DNA]</scope>
    <source>
        <strain evidence="4 6">Cr7-05</strain>
    </source>
</reference>
<organism evidence="5 7">
    <name type="scientific">Devosia psychrophila</name>
    <dbReference type="NCBI Taxonomy" id="728005"/>
    <lineage>
        <taxon>Bacteria</taxon>
        <taxon>Pseudomonadati</taxon>
        <taxon>Pseudomonadota</taxon>
        <taxon>Alphaproteobacteria</taxon>
        <taxon>Hyphomicrobiales</taxon>
        <taxon>Devosiaceae</taxon>
        <taxon>Devosia</taxon>
    </lineage>
</organism>
<sequence>MPSLSFRDATLADIATMIQLSHAGDARGKDTPPLDPTSLDDPRYRAAFDEIASDPAHRLIVAERHGEVVGTLQISFIPGLPNFGMKRGLLENVHIRADQRGSGLGSEMVQWAVDRCREACCGVVQLTSNKVRLDAHRFYEKLGFTKSHEGFKLRL</sequence>
<dbReference type="OrthoDB" id="9789603at2"/>
<dbReference type="Proteomes" id="UP000182258">
    <property type="component" value="Unassembled WGS sequence"/>
</dbReference>
<dbReference type="STRING" id="728005.SAMN04488059_11489"/>
<dbReference type="Proteomes" id="UP000033519">
    <property type="component" value="Unassembled WGS sequence"/>
</dbReference>
<protein>
    <submittedName>
        <fullName evidence="5">L-amino acid N-acyltransferase YncA</fullName>
    </submittedName>
</protein>
<dbReference type="GO" id="GO:0016747">
    <property type="term" value="F:acyltransferase activity, transferring groups other than amino-acyl groups"/>
    <property type="evidence" value="ECO:0007669"/>
    <property type="project" value="InterPro"/>
</dbReference>
<evidence type="ECO:0000313" key="5">
    <source>
        <dbReference type="EMBL" id="SFC91665.1"/>
    </source>
</evidence>
<dbReference type="InterPro" id="IPR050832">
    <property type="entry name" value="Bact_Acetyltransf"/>
</dbReference>
<evidence type="ECO:0000313" key="7">
    <source>
        <dbReference type="Proteomes" id="UP000182258"/>
    </source>
</evidence>
<dbReference type="Pfam" id="PF00583">
    <property type="entry name" value="Acetyltransf_1"/>
    <property type="match status" value="1"/>
</dbReference>
<keyword evidence="1 5" id="KW-0808">Transferase</keyword>
<evidence type="ECO:0000259" key="3">
    <source>
        <dbReference type="PROSITE" id="PS51186"/>
    </source>
</evidence>
<dbReference type="InterPro" id="IPR000182">
    <property type="entry name" value="GNAT_dom"/>
</dbReference>
<feature type="domain" description="N-acetyltransferase" evidence="3">
    <location>
        <begin position="4"/>
        <end position="155"/>
    </location>
</feature>
<dbReference type="Gene3D" id="3.40.630.30">
    <property type="match status" value="1"/>
</dbReference>
<dbReference type="PATRIC" id="fig|728005.3.peg.2330"/>
<evidence type="ECO:0000256" key="1">
    <source>
        <dbReference type="ARBA" id="ARBA00022679"/>
    </source>
</evidence>
<dbReference type="SUPFAM" id="SSF55729">
    <property type="entry name" value="Acyl-CoA N-acyltransferases (Nat)"/>
    <property type="match status" value="1"/>
</dbReference>
<dbReference type="PANTHER" id="PTHR43877">
    <property type="entry name" value="AMINOALKYLPHOSPHONATE N-ACETYLTRANSFERASE-RELATED-RELATED"/>
    <property type="match status" value="1"/>
</dbReference>
<dbReference type="EMBL" id="LAPV01000192">
    <property type="protein sequence ID" value="KKC31273.1"/>
    <property type="molecule type" value="Genomic_DNA"/>
</dbReference>
<dbReference type="InterPro" id="IPR016181">
    <property type="entry name" value="Acyl_CoA_acyltransferase"/>
</dbReference>
<keyword evidence="6" id="KW-1185">Reference proteome</keyword>
<dbReference type="AlphaFoldDB" id="A0A0F5PRK5"/>
<dbReference type="EMBL" id="FOMB01000014">
    <property type="protein sequence ID" value="SFC91665.1"/>
    <property type="molecule type" value="Genomic_DNA"/>
</dbReference>
<name>A0A0F5PRK5_9HYPH</name>
<evidence type="ECO:0000313" key="6">
    <source>
        <dbReference type="Proteomes" id="UP000033519"/>
    </source>
</evidence>
<dbReference type="CDD" id="cd04301">
    <property type="entry name" value="NAT_SF"/>
    <property type="match status" value="1"/>
</dbReference>
<accession>A0A0F5PRK5</accession>
<keyword evidence="2 5" id="KW-0012">Acyltransferase</keyword>
<reference evidence="5 7" key="2">
    <citation type="submission" date="2016-10" db="EMBL/GenBank/DDBJ databases">
        <authorList>
            <person name="de Groot N.N."/>
        </authorList>
    </citation>
    <scope>NUCLEOTIDE SEQUENCE [LARGE SCALE GENOMIC DNA]</scope>
    <source>
        <strain evidence="5 7">CGMCC 1.10210</strain>
    </source>
</reference>
<gene>
    <name evidence="5" type="ORF">SAMN04488059_11489</name>
    <name evidence="4" type="ORF">WH91_19960</name>
</gene>
<evidence type="ECO:0000256" key="2">
    <source>
        <dbReference type="ARBA" id="ARBA00023315"/>
    </source>
</evidence>
<dbReference type="PROSITE" id="PS51186">
    <property type="entry name" value="GNAT"/>
    <property type="match status" value="1"/>
</dbReference>
<dbReference type="RefSeq" id="WP_046172763.1">
    <property type="nucleotide sequence ID" value="NZ_FOMB01000014.1"/>
</dbReference>
<evidence type="ECO:0000313" key="4">
    <source>
        <dbReference type="EMBL" id="KKC31273.1"/>
    </source>
</evidence>